<dbReference type="GO" id="GO:0005634">
    <property type="term" value="C:nucleus"/>
    <property type="evidence" value="ECO:0007669"/>
    <property type="project" value="UniProtKB-SubCell"/>
</dbReference>
<dbReference type="KEGG" id="cre:CHLRE_03g196600v5"/>
<dbReference type="InParanoid" id="A0A2K3DYP3"/>
<feature type="region of interest" description="Disordered" evidence="8">
    <location>
        <begin position="1110"/>
        <end position="1168"/>
    </location>
</feature>
<evidence type="ECO:0000256" key="1">
    <source>
        <dbReference type="ARBA" id="ARBA00004123"/>
    </source>
</evidence>
<organism evidence="9 10">
    <name type="scientific">Chlamydomonas reinhardtii</name>
    <name type="common">Chlamydomonas smithii</name>
    <dbReference type="NCBI Taxonomy" id="3055"/>
    <lineage>
        <taxon>Eukaryota</taxon>
        <taxon>Viridiplantae</taxon>
        <taxon>Chlorophyta</taxon>
        <taxon>core chlorophytes</taxon>
        <taxon>Chlorophyceae</taxon>
        <taxon>CS clade</taxon>
        <taxon>Chlamydomonadales</taxon>
        <taxon>Chlamydomonadaceae</taxon>
        <taxon>Chlamydomonas</taxon>
    </lineage>
</organism>
<feature type="compositionally biased region" description="Polar residues" evidence="8">
    <location>
        <begin position="323"/>
        <end position="336"/>
    </location>
</feature>
<evidence type="ECO:0000256" key="2">
    <source>
        <dbReference type="ARBA" id="ARBA00006168"/>
    </source>
</evidence>
<reference evidence="9 10" key="1">
    <citation type="journal article" date="2007" name="Science">
        <title>The Chlamydomonas genome reveals the evolution of key animal and plant functions.</title>
        <authorList>
            <person name="Merchant S.S."/>
            <person name="Prochnik S.E."/>
            <person name="Vallon O."/>
            <person name="Harris E.H."/>
            <person name="Karpowicz S.J."/>
            <person name="Witman G.B."/>
            <person name="Terry A."/>
            <person name="Salamov A."/>
            <person name="Fritz-Laylin L.K."/>
            <person name="Marechal-Drouard L."/>
            <person name="Marshall W.F."/>
            <person name="Qu L.H."/>
            <person name="Nelson D.R."/>
            <person name="Sanderfoot A.A."/>
            <person name="Spalding M.H."/>
            <person name="Kapitonov V.V."/>
            <person name="Ren Q."/>
            <person name="Ferris P."/>
            <person name="Lindquist E."/>
            <person name="Shapiro H."/>
            <person name="Lucas S.M."/>
            <person name="Grimwood J."/>
            <person name="Schmutz J."/>
            <person name="Cardol P."/>
            <person name="Cerutti H."/>
            <person name="Chanfreau G."/>
            <person name="Chen C.L."/>
            <person name="Cognat V."/>
            <person name="Croft M.T."/>
            <person name="Dent R."/>
            <person name="Dutcher S."/>
            <person name="Fernandez E."/>
            <person name="Fukuzawa H."/>
            <person name="Gonzalez-Ballester D."/>
            <person name="Gonzalez-Halphen D."/>
            <person name="Hallmann A."/>
            <person name="Hanikenne M."/>
            <person name="Hippler M."/>
            <person name="Inwood W."/>
            <person name="Jabbari K."/>
            <person name="Kalanon M."/>
            <person name="Kuras R."/>
            <person name="Lefebvre P.A."/>
            <person name="Lemaire S.D."/>
            <person name="Lobanov A.V."/>
            <person name="Lohr M."/>
            <person name="Manuell A."/>
            <person name="Meier I."/>
            <person name="Mets L."/>
            <person name="Mittag M."/>
            <person name="Mittelmeier T."/>
            <person name="Moroney J.V."/>
            <person name="Moseley J."/>
            <person name="Napoli C."/>
            <person name="Nedelcu A.M."/>
            <person name="Niyogi K."/>
            <person name="Novoselov S.V."/>
            <person name="Paulsen I.T."/>
            <person name="Pazour G."/>
            <person name="Purton S."/>
            <person name="Ral J.P."/>
            <person name="Riano-Pachon D.M."/>
            <person name="Riekhof W."/>
            <person name="Rymarquis L."/>
            <person name="Schroda M."/>
            <person name="Stern D."/>
            <person name="Umen J."/>
            <person name="Willows R."/>
            <person name="Wilson N."/>
            <person name="Zimmer S.L."/>
            <person name="Allmer J."/>
            <person name="Balk J."/>
            <person name="Bisova K."/>
            <person name="Chen C.J."/>
            <person name="Elias M."/>
            <person name="Gendler K."/>
            <person name="Hauser C."/>
            <person name="Lamb M.R."/>
            <person name="Ledford H."/>
            <person name="Long J.C."/>
            <person name="Minagawa J."/>
            <person name="Page M.D."/>
            <person name="Pan J."/>
            <person name="Pootakham W."/>
            <person name="Roje S."/>
            <person name="Rose A."/>
            <person name="Stahlberg E."/>
            <person name="Terauchi A.M."/>
            <person name="Yang P."/>
            <person name="Ball S."/>
            <person name="Bowler C."/>
            <person name="Dieckmann C.L."/>
            <person name="Gladyshev V.N."/>
            <person name="Green P."/>
            <person name="Jorgensen R."/>
            <person name="Mayfield S."/>
            <person name="Mueller-Roeber B."/>
            <person name="Rajamani S."/>
            <person name="Sayre R.T."/>
            <person name="Brokstein P."/>
            <person name="Dubchak I."/>
            <person name="Goodstein D."/>
            <person name="Hornick L."/>
            <person name="Huang Y.W."/>
            <person name="Jhaveri J."/>
            <person name="Luo Y."/>
            <person name="Martinez D."/>
            <person name="Ngau W.C."/>
            <person name="Otillar B."/>
            <person name="Poliakov A."/>
            <person name="Porter A."/>
            <person name="Szajkowski L."/>
            <person name="Werner G."/>
            <person name="Zhou K."/>
            <person name="Grigoriev I.V."/>
            <person name="Rokhsar D.S."/>
            <person name="Grossman A.R."/>
        </authorList>
    </citation>
    <scope>NUCLEOTIDE SEQUENCE [LARGE SCALE GENOMIC DNA]</scope>
    <source>
        <strain evidence="10">CC-503</strain>
    </source>
</reference>
<gene>
    <name evidence="9" type="ORF">CHLRE_03g196600v5</name>
</gene>
<evidence type="ECO:0000256" key="3">
    <source>
        <dbReference type="ARBA" id="ARBA00022741"/>
    </source>
</evidence>
<keyword evidence="4" id="KW-0227">DNA damage</keyword>
<comment type="subcellular location">
    <subcellularLocation>
        <location evidence="1">Nucleus</location>
    </subcellularLocation>
</comment>
<dbReference type="Proteomes" id="UP000006906">
    <property type="component" value="Chromosome 3"/>
</dbReference>
<dbReference type="Gene3D" id="3.40.50.300">
    <property type="entry name" value="P-loop containing nucleotide triphosphate hydrolases"/>
    <property type="match status" value="1"/>
</dbReference>
<feature type="compositionally biased region" description="Low complexity" evidence="8">
    <location>
        <begin position="232"/>
        <end position="264"/>
    </location>
</feature>
<dbReference type="PANTHER" id="PTHR12172">
    <property type="entry name" value="CELL CYCLE CHECKPOINT PROTEIN RAD17"/>
    <property type="match status" value="1"/>
</dbReference>
<dbReference type="FunCoup" id="A0A2K3DYP3">
    <property type="interactions" value="1715"/>
</dbReference>
<feature type="compositionally biased region" description="Acidic residues" evidence="8">
    <location>
        <begin position="1158"/>
        <end position="1168"/>
    </location>
</feature>
<dbReference type="GO" id="GO:0006281">
    <property type="term" value="P:DNA repair"/>
    <property type="evidence" value="ECO:0000318"/>
    <property type="project" value="GO_Central"/>
</dbReference>
<dbReference type="STRING" id="3055.A0A2K3DYP3"/>
<keyword evidence="5" id="KW-0067">ATP-binding</keyword>
<feature type="compositionally biased region" description="Low complexity" evidence="8">
    <location>
        <begin position="339"/>
        <end position="353"/>
    </location>
</feature>
<sequence length="1168" mass="116844">MSKRAREHAKAAKPQVEVIDLLDSSASEDDPDDPDVDLEALEQEDAPPTKRLRRGAGSTASRMAQRKAAAPPPAPVAAVGAGGKRGGAGVAPPPTATVLSEESGRGASQHTLSQQQAAVGGKQLRQGTLAPFIVAPKRSTLPLQTLNAGGQRKPGRTNGIQQQRGAGATSPSSQRSQASQDEDVCAVIGSQGASQQMVSSQQPASQRLRQLPLALVRSADGTGPGPGTKSGQAAAVATAPTQRACSVRGVAAGSVAAAQGSTQARPPAAVAGPRHARTGSGGGGQGAGAGAEFDLVGSTAPDEPGSSAAAHASTRRPGPIGTASRSGTAPATQRATQVGAAAPAAAPAATAAGLGSGPAPGPDDSGMWHERHAPRSEEELSQVLHPKKVREVHDWLESQRQQFAARAAANTATMAATAAASAVARGGGGGGGGRVPPQPCPRPRPQPCGVAILTGPAGCGKSSAVRVLGEALGFELVEWTPPPPLLWHEYQYQRAGGGYGGEYGGGDGRGGGGGGYQSKLDDFEAFVRRAKFPALSLAPAAASTQTASAAAGGSQGTPAARVAVPARPKLLLLEDLPHTHDMERRQRLAAALRDLAACARGPIVLIATEVEGGASGSGPGGGGGGGGGGDGGSMGGARGLHKDLLAALDAASAHTISFNPVTANNISKLLLRVAGVEGLELSPVAAVGLAEAADGDVRSALQSLQMHAMLHKAAAMGQQVAGGGGKGKGGKAAGGRGGKGRAGGSSSRGGPSITKQLQEGRQTALSAGEVARLAAAQRDLGLPLFHALGKFLHNKRGGAVAGGAGAAGVGGGSDDEAEHTHAPTQAGGGRSKSAKEDSKALQQLNAHALQSGRLWRLEGDTRAVQLPARLQRPPMRYDPESIISRGGLEAPSLLAFLHENYPGFVADSGAPERQQAAGASGAGGPQGLAASEAVDDVATIAAYLSDSAVLCGQSRSIAAATAFGGTSLWHDDSPGGVSLASAVAASVAARGVMFGNSCPARNRFAPIRAPAAFAIDTAANNNRQHVRAAAVRLAAHPAAGAAGVASGAFGGSASDLVTGVMPWLRVLVQWSPGYAAWLAGALPSSWSYFWNGAVTEGAFLRAVAAVPQPQPQQGWQGQQQQGWRGPGAHGHGQGQRQRQQLVGGVEGMMEQLGLGEEGGQEEEDPIED</sequence>
<dbReference type="GO" id="GO:0000077">
    <property type="term" value="P:DNA damage checkpoint signaling"/>
    <property type="evidence" value="ECO:0000318"/>
    <property type="project" value="GO_Central"/>
</dbReference>
<feature type="compositionally biased region" description="Polar residues" evidence="8">
    <location>
        <begin position="191"/>
        <end position="208"/>
    </location>
</feature>
<dbReference type="InterPro" id="IPR027417">
    <property type="entry name" value="P-loop_NTPase"/>
</dbReference>
<feature type="compositionally biased region" description="Gly residues" evidence="8">
    <location>
        <begin position="1124"/>
        <end position="1133"/>
    </location>
</feature>
<dbReference type="RefSeq" id="XP_042926387.1">
    <property type="nucleotide sequence ID" value="XM_043061258.1"/>
</dbReference>
<feature type="compositionally biased region" description="Acidic residues" evidence="8">
    <location>
        <begin position="26"/>
        <end position="45"/>
    </location>
</feature>
<keyword evidence="10" id="KW-1185">Reference proteome</keyword>
<dbReference type="AlphaFoldDB" id="A0A2K3DYP3"/>
<feature type="compositionally biased region" description="Low complexity" evidence="8">
    <location>
        <begin position="1110"/>
        <end position="1123"/>
    </location>
</feature>
<feature type="compositionally biased region" description="Gly residues" evidence="8">
    <location>
        <begin position="720"/>
        <end position="747"/>
    </location>
</feature>
<comment type="similarity">
    <text evidence="2">Belongs to the rad17/RAD24 family.</text>
</comment>
<dbReference type="InterPro" id="IPR004582">
    <property type="entry name" value="Checkpoint_prot_Rad17_Rad24"/>
</dbReference>
<protein>
    <submittedName>
        <fullName evidence="9">Uncharacterized protein</fullName>
    </submittedName>
</protein>
<evidence type="ECO:0000313" key="10">
    <source>
        <dbReference type="Proteomes" id="UP000006906"/>
    </source>
</evidence>
<dbReference type="Gene3D" id="1.10.8.60">
    <property type="match status" value="1"/>
</dbReference>
<evidence type="ECO:0000256" key="7">
    <source>
        <dbReference type="ARBA" id="ARBA00023306"/>
    </source>
</evidence>
<evidence type="ECO:0000256" key="6">
    <source>
        <dbReference type="ARBA" id="ARBA00023242"/>
    </source>
</evidence>
<feature type="region of interest" description="Disordered" evidence="8">
    <location>
        <begin position="1"/>
        <end position="385"/>
    </location>
</feature>
<keyword evidence="6" id="KW-0539">Nucleus</keyword>
<dbReference type="GO" id="GO:0003682">
    <property type="term" value="F:chromatin binding"/>
    <property type="evidence" value="ECO:0000318"/>
    <property type="project" value="GO_Central"/>
</dbReference>
<dbReference type="GO" id="GO:0005524">
    <property type="term" value="F:ATP binding"/>
    <property type="evidence" value="ECO:0007669"/>
    <property type="project" value="UniProtKB-KW"/>
</dbReference>
<evidence type="ECO:0000256" key="8">
    <source>
        <dbReference type="SAM" id="MobiDB-lite"/>
    </source>
</evidence>
<feature type="region of interest" description="Disordered" evidence="8">
    <location>
        <begin position="801"/>
        <end position="842"/>
    </location>
</feature>
<dbReference type="GO" id="GO:0033314">
    <property type="term" value="P:mitotic DNA replication checkpoint signaling"/>
    <property type="evidence" value="ECO:0000318"/>
    <property type="project" value="GO_Central"/>
</dbReference>
<keyword evidence="3" id="KW-0547">Nucleotide-binding</keyword>
<keyword evidence="7" id="KW-0131">Cell cycle</keyword>
<dbReference type="EMBL" id="CM008964">
    <property type="protein sequence ID" value="PNW85653.1"/>
    <property type="molecule type" value="Genomic_DNA"/>
</dbReference>
<dbReference type="ExpressionAtlas" id="A0A2K3DYP3">
    <property type="expression patterns" value="baseline and differential"/>
</dbReference>
<feature type="compositionally biased region" description="Basic and acidic residues" evidence="8">
    <location>
        <begin position="366"/>
        <end position="378"/>
    </location>
</feature>
<proteinExistence type="inferred from homology"/>
<accession>A0A2K3DYP3</accession>
<feature type="region of interest" description="Disordered" evidence="8">
    <location>
        <begin position="907"/>
        <end position="928"/>
    </location>
</feature>
<evidence type="ECO:0000256" key="5">
    <source>
        <dbReference type="ARBA" id="ARBA00022840"/>
    </source>
</evidence>
<name>A0A2K3DYP3_CHLRE</name>
<dbReference type="Gramene" id="PNW85653">
    <property type="protein sequence ID" value="PNW85653"/>
    <property type="gene ID" value="CHLRE_03g196600v5"/>
</dbReference>
<feature type="compositionally biased region" description="Gly residues" evidence="8">
    <location>
        <begin position="80"/>
        <end position="89"/>
    </location>
</feature>
<dbReference type="OrthoDB" id="552695at2759"/>
<feature type="region of interest" description="Disordered" evidence="8">
    <location>
        <begin position="719"/>
        <end position="761"/>
    </location>
</feature>
<feature type="compositionally biased region" description="Polar residues" evidence="8">
    <location>
        <begin position="158"/>
        <end position="179"/>
    </location>
</feature>
<feature type="region of interest" description="Disordered" evidence="8">
    <location>
        <begin position="614"/>
        <end position="635"/>
    </location>
</feature>
<dbReference type="OMA" id="MWHERHA"/>
<evidence type="ECO:0000313" key="9">
    <source>
        <dbReference type="EMBL" id="PNW85653.1"/>
    </source>
</evidence>
<feature type="compositionally biased region" description="Gly residues" evidence="8">
    <location>
        <begin position="801"/>
        <end position="812"/>
    </location>
</feature>
<dbReference type="PANTHER" id="PTHR12172:SF0">
    <property type="entry name" value="CELL CYCLE CHECKPOINT PROTEIN RAD17"/>
    <property type="match status" value="1"/>
</dbReference>
<feature type="compositionally biased region" description="Gly residues" evidence="8">
    <location>
        <begin position="279"/>
        <end position="289"/>
    </location>
</feature>
<dbReference type="GeneID" id="5718765"/>
<dbReference type="SUPFAM" id="SSF52540">
    <property type="entry name" value="P-loop containing nucleoside triphosphate hydrolases"/>
    <property type="match status" value="1"/>
</dbReference>
<feature type="compositionally biased region" description="Low complexity" evidence="8">
    <location>
        <begin position="1134"/>
        <end position="1154"/>
    </location>
</feature>
<evidence type="ECO:0000256" key="4">
    <source>
        <dbReference type="ARBA" id="ARBA00022763"/>
    </source>
</evidence>
<feature type="compositionally biased region" description="Polar residues" evidence="8">
    <location>
        <begin position="106"/>
        <end position="117"/>
    </location>
</feature>